<evidence type="ECO:0000313" key="4">
    <source>
        <dbReference type="Proteomes" id="UP000683429"/>
    </source>
</evidence>
<reference evidence="2 3" key="1">
    <citation type="submission" date="2016-10" db="EMBL/GenBank/DDBJ databases">
        <authorList>
            <person name="de Groot N.N."/>
        </authorList>
    </citation>
    <scope>NUCLEOTIDE SEQUENCE [LARGE SCALE GENOMIC DNA]</scope>
    <source>
        <strain evidence="2 3">CGMCC 1.10238</strain>
    </source>
</reference>
<accession>A0A1H8H3P4</accession>
<dbReference type="Proteomes" id="UP000198809">
    <property type="component" value="Unassembled WGS sequence"/>
</dbReference>
<proteinExistence type="predicted"/>
<dbReference type="Proteomes" id="UP000683429">
    <property type="component" value="Chromosome"/>
</dbReference>
<gene>
    <name evidence="1" type="ORF">KP014_21240</name>
    <name evidence="2" type="ORF">SAMN04487895_101747</name>
</gene>
<sequence length="170" mass="18578">MSSAIVRFGELKVDSFVQGVVNNWLVYSPLPYSKQHSSGLDGDIVISATPTVEIIDADLDVAIDPQYAYAYSIATDNKLKIVFDKVKHPDKGSALEALKCISVSYELGHLTPNGGLYIAIFRNSLGEEIHRTTPMSLTQCTTVISTFNDTRQVDTGGYLKCEVVPDFVVS</sequence>
<dbReference type="EMBL" id="FODH01000001">
    <property type="protein sequence ID" value="SEN50873.1"/>
    <property type="molecule type" value="Genomic_DNA"/>
</dbReference>
<evidence type="ECO:0000313" key="3">
    <source>
        <dbReference type="Proteomes" id="UP000198809"/>
    </source>
</evidence>
<evidence type="ECO:0000313" key="1">
    <source>
        <dbReference type="EMBL" id="QWU14435.1"/>
    </source>
</evidence>
<evidence type="ECO:0000313" key="2">
    <source>
        <dbReference type="EMBL" id="SEN50873.1"/>
    </source>
</evidence>
<name>A0A1H8H3P4_9BACL</name>
<dbReference type="STRING" id="1333845.SAMN04487895_101747"/>
<protein>
    <submittedName>
        <fullName evidence="2">Uncharacterized protein</fullName>
    </submittedName>
</protein>
<organism evidence="2 3">
    <name type="scientific">Paenibacillus sophorae</name>
    <dbReference type="NCBI Taxonomy" id="1333845"/>
    <lineage>
        <taxon>Bacteria</taxon>
        <taxon>Bacillati</taxon>
        <taxon>Bacillota</taxon>
        <taxon>Bacilli</taxon>
        <taxon>Bacillales</taxon>
        <taxon>Paenibacillaceae</taxon>
        <taxon>Paenibacillus</taxon>
    </lineage>
</organism>
<keyword evidence="4" id="KW-1185">Reference proteome</keyword>
<dbReference type="OrthoDB" id="2592587at2"/>
<dbReference type="EMBL" id="CP076607">
    <property type="protein sequence ID" value="QWU14435.1"/>
    <property type="molecule type" value="Genomic_DNA"/>
</dbReference>
<dbReference type="AlphaFoldDB" id="A0A1H8H3P4"/>
<dbReference type="RefSeq" id="WP_036588492.1">
    <property type="nucleotide sequence ID" value="NZ_CP076607.1"/>
</dbReference>
<reference evidence="1 4" key="2">
    <citation type="submission" date="2021-06" db="EMBL/GenBank/DDBJ databases">
        <title>Whole genome sequence of Paenibacillus sophorae DSM23020 for comparative genomics.</title>
        <authorList>
            <person name="Kim M.-J."/>
            <person name="Lee G."/>
            <person name="Shin J.-H."/>
        </authorList>
    </citation>
    <scope>NUCLEOTIDE SEQUENCE [LARGE SCALE GENOMIC DNA]</scope>
    <source>
        <strain evidence="1 4">DSM 23020</strain>
    </source>
</reference>